<sequence>MRPAAPLWVLLPALIVLPLLALLPGISHGGGWELVGQFAAAALRPSLDPIVLGSVLGGLAVTAGMALLGWAGSLVLGLVLGIASSRVVWRTCYGSAAPASWIRRLLALPRSIHELLWGLLLLQVVGLQPVVAVVAIAIPFGALVARVVSDLLDALPTASLEALRCGGSPAPTALLTALGPPLLPQVISYSGYRLECALRSATLLGVFGLGGLGTELRLTLQSLAFNELWSGLWLLLAVMLLLEALMGWLRRRWAMPARLGLSQRGVGSQGQEMVAVAMAMLPVLVLVAWRLEVQPATLLQWQGLPPLGAADWGAVAALPWPRLIGNTLVLTLVAAALAVGLAPLLLLLATPWPAAGALVRGLWALGRLWPPPLTALLLLFVLQPGVLTGALALGFHNLGILGRLLLEAAETSGGNQEQALLAAGVGPRLALLYGRFSGLARPYLAYGAYRADVILRESVVVGLVGATGLGSQLLEALSSFAGDQLLALVLAYALLTLLGEDLSDRARQWLLETPHGDGHPQEAGGTWR</sequence>
<dbReference type="GO" id="GO:0005886">
    <property type="term" value="C:plasma membrane"/>
    <property type="evidence" value="ECO:0007669"/>
    <property type="project" value="UniProtKB-SubCell"/>
</dbReference>
<comment type="similarity">
    <text evidence="7">Belongs to the binding-protein-dependent transport system permease family.</text>
</comment>
<feature type="transmembrane region" description="Helical" evidence="7">
    <location>
        <begin position="372"/>
        <end position="395"/>
    </location>
</feature>
<comment type="subcellular location">
    <subcellularLocation>
        <location evidence="1 7">Cell membrane</location>
        <topology evidence="1 7">Multi-pass membrane protein</topology>
    </subcellularLocation>
</comment>
<reference evidence="9 10" key="1">
    <citation type="journal article" date="2018" name="Environ. Microbiol.">
        <title>Ecological and genomic features of two widespread freshwater picocyanobacteria.</title>
        <authorList>
            <person name="Cabello-Yeves P.J."/>
            <person name="Picazo A."/>
            <person name="Camacho A."/>
            <person name="Callieri C."/>
            <person name="Rosselli R."/>
            <person name="Roda-Garcia J.J."/>
            <person name="Coutinho F.H."/>
            <person name="Rodriguez-Valera F."/>
        </authorList>
    </citation>
    <scope>NUCLEOTIDE SEQUENCE [LARGE SCALE GENOMIC DNA]</scope>
    <source>
        <strain evidence="9 10">Tous</strain>
    </source>
</reference>
<dbReference type="AlphaFoldDB" id="A0A2P7N1K4"/>
<evidence type="ECO:0000313" key="10">
    <source>
        <dbReference type="Proteomes" id="UP000243002"/>
    </source>
</evidence>
<proteinExistence type="inferred from homology"/>
<protein>
    <submittedName>
        <fullName evidence="9">Phosphonate ABC transporter</fullName>
    </submittedName>
</protein>
<keyword evidence="2 7" id="KW-0813">Transport</keyword>
<dbReference type="OrthoDB" id="8557224at2"/>
<keyword evidence="4 7" id="KW-0812">Transmembrane</keyword>
<evidence type="ECO:0000313" key="9">
    <source>
        <dbReference type="EMBL" id="PSJ07358.1"/>
    </source>
</evidence>
<dbReference type="PROSITE" id="PS50928">
    <property type="entry name" value="ABC_TM1"/>
    <property type="match status" value="2"/>
</dbReference>
<evidence type="ECO:0000256" key="2">
    <source>
        <dbReference type="ARBA" id="ARBA00022448"/>
    </source>
</evidence>
<accession>A0A2P7N1K4</accession>
<dbReference type="PANTHER" id="PTHR30043">
    <property type="entry name" value="PHOSPHONATES TRANSPORT SYSTEM PERMEASE PROTEIN"/>
    <property type="match status" value="1"/>
</dbReference>
<evidence type="ECO:0000256" key="7">
    <source>
        <dbReference type="RuleBase" id="RU363032"/>
    </source>
</evidence>
<evidence type="ECO:0000256" key="6">
    <source>
        <dbReference type="ARBA" id="ARBA00023136"/>
    </source>
</evidence>
<dbReference type="GO" id="GO:0055085">
    <property type="term" value="P:transmembrane transport"/>
    <property type="evidence" value="ECO:0007669"/>
    <property type="project" value="InterPro"/>
</dbReference>
<dbReference type="PANTHER" id="PTHR30043:SF1">
    <property type="entry name" value="ABC TRANSPORT SYSTEM PERMEASE PROTEIN P69"/>
    <property type="match status" value="1"/>
</dbReference>
<feature type="transmembrane region" description="Helical" evidence="7">
    <location>
        <begin position="51"/>
        <end position="80"/>
    </location>
</feature>
<name>A0A2P7N1K4_9CYAN</name>
<evidence type="ECO:0000256" key="5">
    <source>
        <dbReference type="ARBA" id="ARBA00022989"/>
    </source>
</evidence>
<evidence type="ECO:0000256" key="3">
    <source>
        <dbReference type="ARBA" id="ARBA00022475"/>
    </source>
</evidence>
<keyword evidence="10" id="KW-1185">Reference proteome</keyword>
<dbReference type="InterPro" id="IPR000515">
    <property type="entry name" value="MetI-like"/>
</dbReference>
<organism evidence="9 10">
    <name type="scientific">Cyanobium usitatum str. Tous</name>
    <dbReference type="NCBI Taxonomy" id="2116684"/>
    <lineage>
        <taxon>Bacteria</taxon>
        <taxon>Bacillati</taxon>
        <taxon>Cyanobacteriota</taxon>
        <taxon>Cyanophyceae</taxon>
        <taxon>Synechococcales</taxon>
        <taxon>Prochlorococcaceae</taxon>
        <taxon>Cyanobium</taxon>
    </lineage>
</organism>
<keyword evidence="5 7" id="KW-1133">Transmembrane helix</keyword>
<keyword evidence="3" id="KW-1003">Cell membrane</keyword>
<gene>
    <name evidence="9" type="ORF">C7K55_01060</name>
</gene>
<dbReference type="Gene3D" id="1.10.3720.10">
    <property type="entry name" value="MetI-like"/>
    <property type="match status" value="2"/>
</dbReference>
<evidence type="ECO:0000259" key="8">
    <source>
        <dbReference type="PROSITE" id="PS50928"/>
    </source>
</evidence>
<feature type="transmembrane region" description="Helical" evidence="7">
    <location>
        <begin position="228"/>
        <end position="249"/>
    </location>
</feature>
<feature type="transmembrane region" description="Helical" evidence="7">
    <location>
        <begin position="115"/>
        <end position="142"/>
    </location>
</feature>
<dbReference type="SUPFAM" id="SSF161098">
    <property type="entry name" value="MetI-like"/>
    <property type="match status" value="2"/>
</dbReference>
<dbReference type="EMBL" id="PXXO01000001">
    <property type="protein sequence ID" value="PSJ07358.1"/>
    <property type="molecule type" value="Genomic_DNA"/>
</dbReference>
<dbReference type="InterPro" id="IPR035906">
    <property type="entry name" value="MetI-like_sf"/>
</dbReference>
<evidence type="ECO:0000256" key="1">
    <source>
        <dbReference type="ARBA" id="ARBA00004651"/>
    </source>
</evidence>
<feature type="domain" description="ABC transmembrane type-1" evidence="8">
    <location>
        <begin position="59"/>
        <end position="246"/>
    </location>
</feature>
<feature type="transmembrane region" description="Helical" evidence="7">
    <location>
        <begin position="328"/>
        <end position="352"/>
    </location>
</feature>
<dbReference type="Proteomes" id="UP000243002">
    <property type="component" value="Unassembled WGS sequence"/>
</dbReference>
<dbReference type="RefSeq" id="WP_106501544.1">
    <property type="nucleotide sequence ID" value="NZ_PXXO01000001.1"/>
</dbReference>
<dbReference type="Pfam" id="PF00528">
    <property type="entry name" value="BPD_transp_1"/>
    <property type="match status" value="1"/>
</dbReference>
<feature type="domain" description="ABC transmembrane type-1" evidence="8">
    <location>
        <begin position="324"/>
        <end position="503"/>
    </location>
</feature>
<keyword evidence="6 7" id="KW-0472">Membrane</keyword>
<comment type="caution">
    <text evidence="9">The sequence shown here is derived from an EMBL/GenBank/DDBJ whole genome shotgun (WGS) entry which is preliminary data.</text>
</comment>
<evidence type="ECO:0000256" key="4">
    <source>
        <dbReference type="ARBA" id="ARBA00022692"/>
    </source>
</evidence>